<evidence type="ECO:0000256" key="1">
    <source>
        <dbReference type="SAM" id="Phobius"/>
    </source>
</evidence>
<keyword evidence="1" id="KW-0812">Transmembrane</keyword>
<name>J3M101_ORYBR</name>
<dbReference type="Proteomes" id="UP000006038">
    <property type="component" value="Chromosome 4"/>
</dbReference>
<proteinExistence type="predicted"/>
<keyword evidence="1" id="KW-1133">Transmembrane helix</keyword>
<dbReference type="EnsemblPlants" id="OB04G30760.1">
    <property type="protein sequence ID" value="OB04G30760.1"/>
    <property type="gene ID" value="OB04G30760"/>
</dbReference>
<sequence length="145" mass="16588">MACSTGSSNSDAMLMRKIRTSKRRVLMLLVAVLYLCPNPYYKYLDPGESILSVMLQNILLAVCPWLVDLVCNQCHVRAHGIDRRAEYHLLNKGGWLRANGNGHDPDILIQKLGRTGRITGYALFCLCDFRWLAVILLRFWFQRSS</sequence>
<reference evidence="2" key="1">
    <citation type="journal article" date="2013" name="Nat. Commun.">
        <title>Whole-genome sequencing of Oryza brachyantha reveals mechanisms underlying Oryza genome evolution.</title>
        <authorList>
            <person name="Chen J."/>
            <person name="Huang Q."/>
            <person name="Gao D."/>
            <person name="Wang J."/>
            <person name="Lang Y."/>
            <person name="Liu T."/>
            <person name="Li B."/>
            <person name="Bai Z."/>
            <person name="Luis Goicoechea J."/>
            <person name="Liang C."/>
            <person name="Chen C."/>
            <person name="Zhang W."/>
            <person name="Sun S."/>
            <person name="Liao Y."/>
            <person name="Zhang X."/>
            <person name="Yang L."/>
            <person name="Song C."/>
            <person name="Wang M."/>
            <person name="Shi J."/>
            <person name="Liu G."/>
            <person name="Liu J."/>
            <person name="Zhou H."/>
            <person name="Zhou W."/>
            <person name="Yu Q."/>
            <person name="An N."/>
            <person name="Chen Y."/>
            <person name="Cai Q."/>
            <person name="Wang B."/>
            <person name="Liu B."/>
            <person name="Min J."/>
            <person name="Huang Y."/>
            <person name="Wu H."/>
            <person name="Li Z."/>
            <person name="Zhang Y."/>
            <person name="Yin Y."/>
            <person name="Song W."/>
            <person name="Jiang J."/>
            <person name="Jackson S.A."/>
            <person name="Wing R.A."/>
            <person name="Wang J."/>
            <person name="Chen M."/>
        </authorList>
    </citation>
    <scope>NUCLEOTIDE SEQUENCE [LARGE SCALE GENOMIC DNA]</scope>
    <source>
        <strain evidence="2">cv. IRGC 101232</strain>
    </source>
</reference>
<accession>J3M101</accession>
<organism evidence="2">
    <name type="scientific">Oryza brachyantha</name>
    <name type="common">malo sina</name>
    <dbReference type="NCBI Taxonomy" id="4533"/>
    <lineage>
        <taxon>Eukaryota</taxon>
        <taxon>Viridiplantae</taxon>
        <taxon>Streptophyta</taxon>
        <taxon>Embryophyta</taxon>
        <taxon>Tracheophyta</taxon>
        <taxon>Spermatophyta</taxon>
        <taxon>Magnoliopsida</taxon>
        <taxon>Liliopsida</taxon>
        <taxon>Poales</taxon>
        <taxon>Poaceae</taxon>
        <taxon>BOP clade</taxon>
        <taxon>Oryzoideae</taxon>
        <taxon>Oryzeae</taxon>
        <taxon>Oryzinae</taxon>
        <taxon>Oryza</taxon>
    </lineage>
</organism>
<dbReference type="HOGENOM" id="CLU_1789905_0_0_1"/>
<protein>
    <submittedName>
        <fullName evidence="2">Uncharacterized protein</fullName>
    </submittedName>
</protein>
<evidence type="ECO:0000313" key="3">
    <source>
        <dbReference type="Proteomes" id="UP000006038"/>
    </source>
</evidence>
<dbReference type="Gramene" id="OB04G30760.1">
    <property type="protein sequence ID" value="OB04G30760.1"/>
    <property type="gene ID" value="OB04G30760"/>
</dbReference>
<reference evidence="2" key="2">
    <citation type="submission" date="2013-04" db="UniProtKB">
        <authorList>
            <consortium name="EnsemblPlants"/>
        </authorList>
    </citation>
    <scope>IDENTIFICATION</scope>
</reference>
<keyword evidence="1" id="KW-0472">Membrane</keyword>
<evidence type="ECO:0000313" key="2">
    <source>
        <dbReference type="EnsemblPlants" id="OB04G30760.1"/>
    </source>
</evidence>
<feature type="transmembrane region" description="Helical" evidence="1">
    <location>
        <begin position="25"/>
        <end position="43"/>
    </location>
</feature>
<feature type="transmembrane region" description="Helical" evidence="1">
    <location>
        <begin position="121"/>
        <end position="141"/>
    </location>
</feature>
<dbReference type="AlphaFoldDB" id="J3M101"/>
<keyword evidence="3" id="KW-1185">Reference proteome</keyword>